<evidence type="ECO:0000256" key="1">
    <source>
        <dbReference type="ARBA" id="ARBA00022490"/>
    </source>
</evidence>
<name>A0A9X3LD59_9BACL</name>
<dbReference type="Pfam" id="PF17384">
    <property type="entry name" value="DUF150_C"/>
    <property type="match status" value="1"/>
</dbReference>
<dbReference type="SUPFAM" id="SSF75420">
    <property type="entry name" value="YhbC-like, N-terminal domain"/>
    <property type="match status" value="1"/>
</dbReference>
<evidence type="ECO:0000259" key="4">
    <source>
        <dbReference type="Pfam" id="PF02576"/>
    </source>
</evidence>
<dbReference type="AlphaFoldDB" id="A0A9X3LD59"/>
<dbReference type="NCBIfam" id="NF000928">
    <property type="entry name" value="PRK00092.1-2"/>
    <property type="match status" value="1"/>
</dbReference>
<comment type="function">
    <text evidence="3">Required for maturation of 30S ribosomal subunits.</text>
</comment>
<dbReference type="FunFam" id="3.30.300.70:FF:000001">
    <property type="entry name" value="Ribosome maturation factor RimP"/>
    <property type="match status" value="1"/>
</dbReference>
<reference evidence="6" key="1">
    <citation type="submission" date="2022-05" db="EMBL/GenBank/DDBJ databases">
        <authorList>
            <person name="Colautti A."/>
            <person name="Iacumin L."/>
        </authorList>
    </citation>
    <scope>NUCLEOTIDE SEQUENCE</scope>
    <source>
        <strain evidence="6">SK 55</strain>
    </source>
</reference>
<accession>A0A9X3LD59</accession>
<dbReference type="InterPro" id="IPR035956">
    <property type="entry name" value="RimP_N_sf"/>
</dbReference>
<dbReference type="Pfam" id="PF02576">
    <property type="entry name" value="RimP_N"/>
    <property type="match status" value="1"/>
</dbReference>
<evidence type="ECO:0000313" key="7">
    <source>
        <dbReference type="Proteomes" id="UP001152173"/>
    </source>
</evidence>
<feature type="domain" description="Ribosome maturation factor RimP N-terminal" evidence="4">
    <location>
        <begin position="11"/>
        <end position="84"/>
    </location>
</feature>
<dbReference type="GO" id="GO:0006412">
    <property type="term" value="P:translation"/>
    <property type="evidence" value="ECO:0007669"/>
    <property type="project" value="TreeGrafter"/>
</dbReference>
<keyword evidence="7" id="KW-1185">Reference proteome</keyword>
<dbReference type="GO" id="GO:0005829">
    <property type="term" value="C:cytosol"/>
    <property type="evidence" value="ECO:0007669"/>
    <property type="project" value="TreeGrafter"/>
</dbReference>
<evidence type="ECO:0000259" key="5">
    <source>
        <dbReference type="Pfam" id="PF17384"/>
    </source>
</evidence>
<dbReference type="RefSeq" id="WP_269924770.1">
    <property type="nucleotide sequence ID" value="NZ_JAMKBJ010000001.1"/>
</dbReference>
<evidence type="ECO:0000256" key="3">
    <source>
        <dbReference type="HAMAP-Rule" id="MF_01077"/>
    </source>
</evidence>
<dbReference type="Gene3D" id="3.30.300.70">
    <property type="entry name" value="RimP-like superfamily, N-terminal"/>
    <property type="match status" value="1"/>
</dbReference>
<comment type="subcellular location">
    <subcellularLocation>
        <location evidence="3">Cytoplasm</location>
    </subcellularLocation>
</comment>
<dbReference type="Proteomes" id="UP001152173">
    <property type="component" value="Unassembled WGS sequence"/>
</dbReference>
<dbReference type="SUPFAM" id="SSF74942">
    <property type="entry name" value="YhbC-like, C-terminal domain"/>
    <property type="match status" value="1"/>
</dbReference>
<keyword evidence="1 3" id="KW-0963">Cytoplasm</keyword>
<dbReference type="CDD" id="cd01734">
    <property type="entry name" value="YlxS_C"/>
    <property type="match status" value="1"/>
</dbReference>
<comment type="caution">
    <text evidence="6">The sequence shown here is derived from an EMBL/GenBank/DDBJ whole genome shotgun (WGS) entry which is preliminary data.</text>
</comment>
<dbReference type="GO" id="GO:0000028">
    <property type="term" value="P:ribosomal small subunit assembly"/>
    <property type="evidence" value="ECO:0007669"/>
    <property type="project" value="TreeGrafter"/>
</dbReference>
<dbReference type="InterPro" id="IPR036847">
    <property type="entry name" value="RimP_C_sf"/>
</dbReference>
<protein>
    <recommendedName>
        <fullName evidence="3">Ribosome maturation factor RimP</fullName>
    </recommendedName>
</protein>
<dbReference type="Gene3D" id="2.30.30.180">
    <property type="entry name" value="Ribosome maturation factor RimP, C-terminal domain"/>
    <property type="match status" value="1"/>
</dbReference>
<evidence type="ECO:0000256" key="2">
    <source>
        <dbReference type="ARBA" id="ARBA00022517"/>
    </source>
</evidence>
<evidence type="ECO:0000313" key="6">
    <source>
        <dbReference type="EMBL" id="MCZ8535647.1"/>
    </source>
</evidence>
<gene>
    <name evidence="3 6" type="primary">rimP</name>
    <name evidence="6" type="ORF">M9R32_00420</name>
</gene>
<organism evidence="6 7">
    <name type="scientific">Paenisporosarcina quisquiliarum</name>
    <dbReference type="NCBI Taxonomy" id="365346"/>
    <lineage>
        <taxon>Bacteria</taxon>
        <taxon>Bacillati</taxon>
        <taxon>Bacillota</taxon>
        <taxon>Bacilli</taxon>
        <taxon>Bacillales</taxon>
        <taxon>Caryophanaceae</taxon>
        <taxon>Paenisporosarcina</taxon>
    </lineage>
</organism>
<proteinExistence type="inferred from homology"/>
<dbReference type="PANTHER" id="PTHR33867:SF1">
    <property type="entry name" value="RIBOSOME MATURATION FACTOR RIMP"/>
    <property type="match status" value="1"/>
</dbReference>
<dbReference type="InterPro" id="IPR028989">
    <property type="entry name" value="RimP_N"/>
</dbReference>
<feature type="domain" description="Ribosome maturation factor RimP C-terminal" evidence="5">
    <location>
        <begin position="87"/>
        <end position="158"/>
    </location>
</feature>
<keyword evidence="2 3" id="KW-0690">Ribosome biogenesis</keyword>
<dbReference type="HAMAP" id="MF_01077">
    <property type="entry name" value="RimP"/>
    <property type="match status" value="1"/>
</dbReference>
<sequence length="160" mass="18349">MSKILTEVEKLVTPIVEELNLELVDTEFVKEGRNWFLRIYVDTPQGGIDIEHCALVSERISEVLDAKDPIEQNYFLEVSSPGAERPLKKESDFERAVGQFIHVKTYELVNGLKEKEFEGFLTAYNENGLEMDVRIKTRKIKVQLAKEKIAFARLAINFSA</sequence>
<dbReference type="PANTHER" id="PTHR33867">
    <property type="entry name" value="RIBOSOME MATURATION FACTOR RIMP"/>
    <property type="match status" value="1"/>
</dbReference>
<dbReference type="InterPro" id="IPR003728">
    <property type="entry name" value="Ribosome_maturation_RimP"/>
</dbReference>
<dbReference type="EMBL" id="JAMKBJ010000001">
    <property type="protein sequence ID" value="MCZ8535647.1"/>
    <property type="molecule type" value="Genomic_DNA"/>
</dbReference>
<dbReference type="InterPro" id="IPR028998">
    <property type="entry name" value="RimP_C"/>
</dbReference>
<comment type="similarity">
    <text evidence="3">Belongs to the RimP family.</text>
</comment>